<name>A0ACB9MNM0_9MYRT</name>
<comment type="caution">
    <text evidence="1">The sequence shown here is derived from an EMBL/GenBank/DDBJ whole genome shotgun (WGS) entry which is preliminary data.</text>
</comment>
<sequence length="364" mass="39507">MDDASCDVNHLDANVLLPPRKRLLAGLKKQSLDVSEGSSSPSLASCSSCSSPSSVFEAHMNRLMNIHANHPSLTLEEIAEASESASLTAANIAKAARAAAEEKAAIAVKKVVVVKSALDLVASFSEGRVVDEGSPRRNKLKKQVPVHSLYRGRPRKTMSSKTDEEIARKLHQVINSSPRIVKNPSTPDSSGIKCKNRDVPHDSFRNGSVNGGTVSEVSGVLCNASASGVECKGYEQEEIKTSDRDDKPHKKSIDGMLQIERDKASDEKHTMTGKKRGRVKLKKLPLSICTSKDKANVKDDTKERISLHIMSSDNVNGSMGSHHKESLVVDGAKKTVEKNAKPRFWRCQEIEAPPACGKRNKVSQ</sequence>
<accession>A0ACB9MNM0</accession>
<evidence type="ECO:0000313" key="2">
    <source>
        <dbReference type="Proteomes" id="UP001057402"/>
    </source>
</evidence>
<proteinExistence type="predicted"/>
<evidence type="ECO:0000313" key="1">
    <source>
        <dbReference type="EMBL" id="KAI4325762.1"/>
    </source>
</evidence>
<protein>
    <submittedName>
        <fullName evidence="1">Uncharacterized protein</fullName>
    </submittedName>
</protein>
<keyword evidence="2" id="KW-1185">Reference proteome</keyword>
<reference evidence="2" key="1">
    <citation type="journal article" date="2023" name="Front. Plant Sci.">
        <title>Chromosomal-level genome assembly of Melastoma candidum provides insights into trichome evolution.</title>
        <authorList>
            <person name="Zhong Y."/>
            <person name="Wu W."/>
            <person name="Sun C."/>
            <person name="Zou P."/>
            <person name="Liu Y."/>
            <person name="Dai S."/>
            <person name="Zhou R."/>
        </authorList>
    </citation>
    <scope>NUCLEOTIDE SEQUENCE [LARGE SCALE GENOMIC DNA]</scope>
</reference>
<dbReference type="Proteomes" id="UP001057402">
    <property type="component" value="Chromosome 9"/>
</dbReference>
<gene>
    <name evidence="1" type="ORF">MLD38_031132</name>
</gene>
<dbReference type="EMBL" id="CM042888">
    <property type="protein sequence ID" value="KAI4325762.1"/>
    <property type="molecule type" value="Genomic_DNA"/>
</dbReference>
<organism evidence="1 2">
    <name type="scientific">Melastoma candidum</name>
    <dbReference type="NCBI Taxonomy" id="119954"/>
    <lineage>
        <taxon>Eukaryota</taxon>
        <taxon>Viridiplantae</taxon>
        <taxon>Streptophyta</taxon>
        <taxon>Embryophyta</taxon>
        <taxon>Tracheophyta</taxon>
        <taxon>Spermatophyta</taxon>
        <taxon>Magnoliopsida</taxon>
        <taxon>eudicotyledons</taxon>
        <taxon>Gunneridae</taxon>
        <taxon>Pentapetalae</taxon>
        <taxon>rosids</taxon>
        <taxon>malvids</taxon>
        <taxon>Myrtales</taxon>
        <taxon>Melastomataceae</taxon>
        <taxon>Melastomatoideae</taxon>
        <taxon>Melastomateae</taxon>
        <taxon>Melastoma</taxon>
    </lineage>
</organism>